<feature type="region of interest" description="Disordered" evidence="1">
    <location>
        <begin position="76"/>
        <end position="99"/>
    </location>
</feature>
<evidence type="ECO:0000256" key="1">
    <source>
        <dbReference type="SAM" id="MobiDB-lite"/>
    </source>
</evidence>
<organism evidence="2 3">
    <name type="scientific">Streptomyces griseiscabiei</name>
    <dbReference type="NCBI Taxonomy" id="2993540"/>
    <lineage>
        <taxon>Bacteria</taxon>
        <taxon>Bacillati</taxon>
        <taxon>Actinomycetota</taxon>
        <taxon>Actinomycetes</taxon>
        <taxon>Kitasatosporales</taxon>
        <taxon>Streptomycetaceae</taxon>
        <taxon>Streptomyces</taxon>
    </lineage>
</organism>
<dbReference type="EMBL" id="JARAVY010000014">
    <property type="protein sequence ID" value="MDX2913194.1"/>
    <property type="molecule type" value="Genomic_DNA"/>
</dbReference>
<proteinExistence type="predicted"/>
<dbReference type="InterPro" id="IPR002347">
    <property type="entry name" value="SDR_fam"/>
</dbReference>
<comment type="caution">
    <text evidence="2">The sequence shown here is derived from an EMBL/GenBank/DDBJ whole genome shotgun (WGS) entry which is preliminary data.</text>
</comment>
<dbReference type="Proteomes" id="UP001271723">
    <property type="component" value="Unassembled WGS sequence"/>
</dbReference>
<dbReference type="InterPro" id="IPR036291">
    <property type="entry name" value="NAD(P)-bd_dom_sf"/>
</dbReference>
<dbReference type="Pfam" id="PF00106">
    <property type="entry name" value="adh_short"/>
    <property type="match status" value="1"/>
</dbReference>
<dbReference type="Gene3D" id="3.40.50.720">
    <property type="entry name" value="NAD(P)-binding Rossmann-like Domain"/>
    <property type="match status" value="1"/>
</dbReference>
<name>A0ABU4LDB5_9ACTN</name>
<dbReference type="SUPFAM" id="SSF51735">
    <property type="entry name" value="NAD(P)-binding Rossmann-fold domains"/>
    <property type="match status" value="1"/>
</dbReference>
<dbReference type="RefSeq" id="WP_256965456.1">
    <property type="nucleotide sequence ID" value="NZ_JAGJBZ010000001.1"/>
</dbReference>
<protein>
    <submittedName>
        <fullName evidence="2">SDR family NAD(P)-dependent oxidoreductase</fullName>
    </submittedName>
</protein>
<evidence type="ECO:0000313" key="3">
    <source>
        <dbReference type="Proteomes" id="UP001271723"/>
    </source>
</evidence>
<accession>A0ABU4LDB5</accession>
<sequence length="99" mass="10494">MGSLDVPVNNVGIGAVGDIADNDDTEWARVLDVDVTGIARGTRAALPRMLHSPVEPRPPHGCRHHRATCAVVPPGCPCPHLPGRGHGRPRAPVPGRRPR</sequence>
<keyword evidence="3" id="KW-1185">Reference proteome</keyword>
<gene>
    <name evidence="2" type="ORF">PV517_31560</name>
</gene>
<evidence type="ECO:0000313" key="2">
    <source>
        <dbReference type="EMBL" id="MDX2913194.1"/>
    </source>
</evidence>
<reference evidence="2 3" key="1">
    <citation type="journal article" date="2023" name="Microb. Genom.">
        <title>Mesoterricola silvestris gen. nov., sp. nov., Mesoterricola sediminis sp. nov., Geothrix oryzae sp. nov., Geothrix edaphica sp. nov., Geothrix rubra sp. nov., and Geothrix limicola sp. nov., six novel members of Acidobacteriota isolated from soils.</title>
        <authorList>
            <person name="Weisberg A.J."/>
            <person name="Pearce E."/>
            <person name="Kramer C.G."/>
            <person name="Chang J.H."/>
            <person name="Clarke C.R."/>
        </authorList>
    </citation>
    <scope>NUCLEOTIDE SEQUENCE [LARGE SCALE GENOMIC DNA]</scope>
    <source>
        <strain evidence="2 3">NRRL_B-2795</strain>
    </source>
</reference>